<feature type="region of interest" description="Disordered" evidence="1">
    <location>
        <begin position="115"/>
        <end position="146"/>
    </location>
</feature>
<reference evidence="3 5" key="1">
    <citation type="submission" date="2017-11" db="EMBL/GenBank/DDBJ databases">
        <title>De novo assembly and phasing of dikaryotic genomes from two isolates of Puccinia coronata f. sp. avenae, the causal agent of oat crown rust.</title>
        <authorList>
            <person name="Miller M.E."/>
            <person name="Zhang Y."/>
            <person name="Omidvar V."/>
            <person name="Sperschneider J."/>
            <person name="Schwessinger B."/>
            <person name="Raley C."/>
            <person name="Palmer J.M."/>
            <person name="Garnica D."/>
            <person name="Upadhyaya N."/>
            <person name="Rathjen J."/>
            <person name="Taylor J.M."/>
            <person name="Park R.F."/>
            <person name="Dodds P.N."/>
            <person name="Hirsch C.D."/>
            <person name="Kianian S.F."/>
            <person name="Figueroa M."/>
        </authorList>
    </citation>
    <scope>NUCLEOTIDE SEQUENCE [LARGE SCALE GENOMIC DNA]</scope>
    <source>
        <strain evidence="3">12SD80</strain>
    </source>
</reference>
<dbReference type="EMBL" id="PGCI01000297">
    <property type="protein sequence ID" value="PLW30494.1"/>
    <property type="molecule type" value="Genomic_DNA"/>
</dbReference>
<evidence type="ECO:0000313" key="5">
    <source>
        <dbReference type="Proteomes" id="UP000235392"/>
    </source>
</evidence>
<evidence type="ECO:0000256" key="1">
    <source>
        <dbReference type="SAM" id="MobiDB-lite"/>
    </source>
</evidence>
<evidence type="ECO:0000313" key="4">
    <source>
        <dbReference type="EMBL" id="PLW30494.1"/>
    </source>
</evidence>
<proteinExistence type="predicted"/>
<dbReference type="AlphaFoldDB" id="A0A2N5TN75"/>
<dbReference type="Proteomes" id="UP000235392">
    <property type="component" value="Unassembled WGS sequence"/>
</dbReference>
<evidence type="ECO:0000256" key="2">
    <source>
        <dbReference type="SAM" id="SignalP"/>
    </source>
</evidence>
<sequence>MRTNPFHHAWLLSTSVSLICYLELSISTPPGLIGAQHDLSTIASPVHGVSNDRLEGLQHLDPQSSIQILDFSTDGFENSEQWYKGLVLEDHGIGQTPQFWDEVFGDEFRRNPVSPIMSGRVVPEDHDLGSNPKRRKPGLGDEFKRSTINPMMGEQGVTEGQSLRYDIPPVATPNTHTVHRGIVCV</sequence>
<accession>A0A2N5TN75</accession>
<keyword evidence="2" id="KW-0732">Signal</keyword>
<feature type="signal peptide" evidence="2">
    <location>
        <begin position="1"/>
        <end position="27"/>
    </location>
</feature>
<evidence type="ECO:0000313" key="3">
    <source>
        <dbReference type="EMBL" id="PLW26941.1"/>
    </source>
</evidence>
<organism evidence="3 5">
    <name type="scientific">Puccinia coronata f. sp. avenae</name>
    <dbReference type="NCBI Taxonomy" id="200324"/>
    <lineage>
        <taxon>Eukaryota</taxon>
        <taxon>Fungi</taxon>
        <taxon>Dikarya</taxon>
        <taxon>Basidiomycota</taxon>
        <taxon>Pucciniomycotina</taxon>
        <taxon>Pucciniomycetes</taxon>
        <taxon>Pucciniales</taxon>
        <taxon>Pucciniaceae</taxon>
        <taxon>Puccinia</taxon>
    </lineage>
</organism>
<gene>
    <name evidence="4" type="ORF">PCASD_20834</name>
    <name evidence="3" type="ORF">PCASD_23755</name>
</gene>
<protein>
    <submittedName>
        <fullName evidence="3">Uncharacterized protein</fullName>
    </submittedName>
</protein>
<feature type="chain" id="PRO_5014563458" evidence="2">
    <location>
        <begin position="28"/>
        <end position="185"/>
    </location>
</feature>
<dbReference type="EMBL" id="PGCI01000433">
    <property type="protein sequence ID" value="PLW26941.1"/>
    <property type="molecule type" value="Genomic_DNA"/>
</dbReference>
<comment type="caution">
    <text evidence="3">The sequence shown here is derived from an EMBL/GenBank/DDBJ whole genome shotgun (WGS) entry which is preliminary data.</text>
</comment>
<name>A0A2N5TN75_9BASI</name>